<comment type="caution">
    <text evidence="2">The sequence shown here is derived from an EMBL/GenBank/DDBJ whole genome shotgun (WGS) entry which is preliminary data.</text>
</comment>
<dbReference type="InterPro" id="IPR011335">
    <property type="entry name" value="Restrct_endonuc-II-like"/>
</dbReference>
<evidence type="ECO:0000259" key="1">
    <source>
        <dbReference type="Pfam" id="PF05685"/>
    </source>
</evidence>
<dbReference type="CDD" id="cd06260">
    <property type="entry name" value="DUF820-like"/>
    <property type="match status" value="1"/>
</dbReference>
<dbReference type="EMBL" id="SMKU01000082">
    <property type="protein sequence ID" value="TDD86232.1"/>
    <property type="molecule type" value="Genomic_DNA"/>
</dbReference>
<dbReference type="InterPro" id="IPR012296">
    <property type="entry name" value="Nuclease_put_TT1808"/>
</dbReference>
<gene>
    <name evidence="2" type="ORF">E1298_17670</name>
</gene>
<accession>A0A4R5BQ99</accession>
<sequence length="206" mass="23419">MSANWPDRPNPLTLDAYLALAEEVRREIEVVDGNVVPREERGRPHQKTAFRLASAFEADVRKYRAGHSGGAPPCYEVNTEVSVLLWEVPLTVRKPDVVVHHCRDQFEMLDAGDVVIAVEVMSRWSESRDRIHKMGEYAKARIPHYLIVQFDEVGATIVEHYALLDADLAYSKIGVSHRDRDLWALHMTVPFQIQVGWQDLEVGPPV</sequence>
<dbReference type="OrthoDB" id="5524117at2"/>
<dbReference type="AlphaFoldDB" id="A0A4R5BQ99"/>
<dbReference type="RefSeq" id="WP_131894550.1">
    <property type="nucleotide sequence ID" value="NZ_SMKU01000082.1"/>
</dbReference>
<evidence type="ECO:0000313" key="2">
    <source>
        <dbReference type="EMBL" id="TDD86232.1"/>
    </source>
</evidence>
<evidence type="ECO:0000313" key="3">
    <source>
        <dbReference type="Proteomes" id="UP000294513"/>
    </source>
</evidence>
<keyword evidence="3" id="KW-1185">Reference proteome</keyword>
<dbReference type="InterPro" id="IPR008538">
    <property type="entry name" value="Uma2"/>
</dbReference>
<keyword evidence="2" id="KW-0378">Hydrolase</keyword>
<name>A0A4R5BQ99_9ACTN</name>
<dbReference type="Proteomes" id="UP000294513">
    <property type="component" value="Unassembled WGS sequence"/>
</dbReference>
<dbReference type="Gene3D" id="3.90.1570.10">
    <property type="entry name" value="tt1808, chain A"/>
    <property type="match status" value="1"/>
</dbReference>
<dbReference type="SUPFAM" id="SSF52980">
    <property type="entry name" value="Restriction endonuclease-like"/>
    <property type="match status" value="1"/>
</dbReference>
<keyword evidence="2" id="KW-0255">Endonuclease</keyword>
<dbReference type="Pfam" id="PF05685">
    <property type="entry name" value="Uma2"/>
    <property type="match status" value="1"/>
</dbReference>
<organism evidence="2 3">
    <name type="scientific">Actinomadura rubrisoli</name>
    <dbReference type="NCBI Taxonomy" id="2530368"/>
    <lineage>
        <taxon>Bacteria</taxon>
        <taxon>Bacillati</taxon>
        <taxon>Actinomycetota</taxon>
        <taxon>Actinomycetes</taxon>
        <taxon>Streptosporangiales</taxon>
        <taxon>Thermomonosporaceae</taxon>
        <taxon>Actinomadura</taxon>
    </lineage>
</organism>
<proteinExistence type="predicted"/>
<dbReference type="GO" id="GO:0004519">
    <property type="term" value="F:endonuclease activity"/>
    <property type="evidence" value="ECO:0007669"/>
    <property type="project" value="UniProtKB-KW"/>
</dbReference>
<feature type="domain" description="Putative restriction endonuclease" evidence="1">
    <location>
        <begin position="15"/>
        <end position="190"/>
    </location>
</feature>
<keyword evidence="2" id="KW-0540">Nuclease</keyword>
<reference evidence="2 3" key="1">
    <citation type="submission" date="2019-03" db="EMBL/GenBank/DDBJ databases">
        <title>Draft genome sequences of novel Actinobacteria.</title>
        <authorList>
            <person name="Sahin N."/>
            <person name="Ay H."/>
            <person name="Saygin H."/>
        </authorList>
    </citation>
    <scope>NUCLEOTIDE SEQUENCE [LARGE SCALE GENOMIC DNA]</scope>
    <source>
        <strain evidence="2 3">H3C3</strain>
    </source>
</reference>
<protein>
    <submittedName>
        <fullName evidence="2">Uma2 family endonuclease</fullName>
    </submittedName>
</protein>